<comment type="caution">
    <text evidence="2">The sequence shown here is derived from an EMBL/GenBank/DDBJ whole genome shotgun (WGS) entry which is preliminary data.</text>
</comment>
<feature type="transmembrane region" description="Helical" evidence="1">
    <location>
        <begin position="6"/>
        <end position="32"/>
    </location>
</feature>
<keyword evidence="1" id="KW-1133">Transmembrane helix</keyword>
<reference evidence="2" key="1">
    <citation type="submission" date="2022-10" db="EMBL/GenBank/DDBJ databases">
        <authorList>
            <person name="Aires J."/>
            <person name="Mesa V."/>
        </authorList>
    </citation>
    <scope>NUCLEOTIDE SEQUENCE</scope>
    <source>
        <strain evidence="2">Clostridium neonatale JD116</strain>
    </source>
</reference>
<evidence type="ECO:0000313" key="2">
    <source>
        <dbReference type="EMBL" id="CAI3543894.1"/>
    </source>
</evidence>
<protein>
    <submittedName>
        <fullName evidence="2">Uncharacterized protein</fullName>
    </submittedName>
</protein>
<proteinExistence type="predicted"/>
<gene>
    <name evidence="2" type="ORF">CNEO2_1450005</name>
</gene>
<name>A0AAD1YAY8_9CLOT</name>
<sequence>MFNKNFILVGLVSTISSLIFWLGLIAGVLWLLKYFGVFGLFN</sequence>
<evidence type="ECO:0000313" key="3">
    <source>
        <dbReference type="Proteomes" id="UP001189143"/>
    </source>
</evidence>
<organism evidence="2 3">
    <name type="scientific">Clostridium neonatale</name>
    <dbReference type="NCBI Taxonomy" id="137838"/>
    <lineage>
        <taxon>Bacteria</taxon>
        <taxon>Bacillati</taxon>
        <taxon>Bacillota</taxon>
        <taxon>Clostridia</taxon>
        <taxon>Eubacteriales</taxon>
        <taxon>Clostridiaceae</taxon>
        <taxon>Clostridium</taxon>
    </lineage>
</organism>
<evidence type="ECO:0000256" key="1">
    <source>
        <dbReference type="SAM" id="Phobius"/>
    </source>
</evidence>
<accession>A0AAD1YAY8</accession>
<dbReference type="RefSeq" id="WP_317049021.1">
    <property type="nucleotide sequence ID" value="NZ_CAMRXC010000043.1"/>
</dbReference>
<keyword evidence="1" id="KW-0812">Transmembrane</keyword>
<keyword evidence="1" id="KW-0472">Membrane</keyword>
<dbReference type="Proteomes" id="UP001189143">
    <property type="component" value="Unassembled WGS sequence"/>
</dbReference>
<dbReference type="EMBL" id="CAMTCP010000050">
    <property type="protein sequence ID" value="CAI3543894.1"/>
    <property type="molecule type" value="Genomic_DNA"/>
</dbReference>
<dbReference type="AlphaFoldDB" id="A0AAD1YAY8"/>